<evidence type="ECO:0000313" key="1">
    <source>
        <dbReference type="EMBL" id="PWJ13810.1"/>
    </source>
</evidence>
<dbReference type="EMBL" id="UETC01000013">
    <property type="protein sequence ID" value="SSA50323.1"/>
    <property type="molecule type" value="Genomic_DNA"/>
</dbReference>
<evidence type="ECO:0000313" key="3">
    <source>
        <dbReference type="Proteomes" id="UP000245839"/>
    </source>
</evidence>
<dbReference type="Proteomes" id="UP000245839">
    <property type="component" value="Unassembled WGS sequence"/>
</dbReference>
<sequence>MTTVPQKVQQAYGSLPAGWRLEKLKFYAGVRNSNVDKTIADHEEPVQLCNYTDVYYNER</sequence>
<dbReference type="Proteomes" id="UP000251571">
    <property type="component" value="Unassembled WGS sequence"/>
</dbReference>
<protein>
    <submittedName>
        <fullName evidence="1">Type I restriction enzyme S subunit</fullName>
    </submittedName>
    <submittedName>
        <fullName evidence="2">Type I restriction enzyme, S subunit</fullName>
    </submittedName>
</protein>
<dbReference type="EMBL" id="QGDJ01000013">
    <property type="protein sequence ID" value="PWJ13810.1"/>
    <property type="molecule type" value="Genomic_DNA"/>
</dbReference>
<evidence type="ECO:0000313" key="2">
    <source>
        <dbReference type="EMBL" id="SSA50323.1"/>
    </source>
</evidence>
<dbReference type="AlphaFoldDB" id="A0A2Y9C8U6"/>
<name>A0A2Y9C8U6_9RHOB</name>
<keyword evidence="3" id="KW-1185">Reference proteome</keyword>
<accession>A0A2Y9C8U6</accession>
<reference evidence="1 3" key="2">
    <citation type="submission" date="2018-03" db="EMBL/GenBank/DDBJ databases">
        <title>Genomic Encyclopedia of Archaeal and Bacterial Type Strains, Phase II (KMG-II): from individual species to whole genera.</title>
        <authorList>
            <person name="Goeker M."/>
        </authorList>
    </citation>
    <scope>NUCLEOTIDE SEQUENCE [LARGE SCALE GENOMIC DNA]</scope>
    <source>
        <strain evidence="1 3">DSM 25227</strain>
    </source>
</reference>
<organism evidence="2 4">
    <name type="scientific">Jannaschia seohaensis</name>
    <dbReference type="NCBI Taxonomy" id="475081"/>
    <lineage>
        <taxon>Bacteria</taxon>
        <taxon>Pseudomonadati</taxon>
        <taxon>Pseudomonadota</taxon>
        <taxon>Alphaproteobacteria</taxon>
        <taxon>Rhodobacterales</taxon>
        <taxon>Roseobacteraceae</taxon>
        <taxon>Jannaschia</taxon>
    </lineage>
</organism>
<proteinExistence type="predicted"/>
<evidence type="ECO:0000313" key="4">
    <source>
        <dbReference type="Proteomes" id="UP000251571"/>
    </source>
</evidence>
<reference evidence="2 4" key="1">
    <citation type="submission" date="2016-10" db="EMBL/GenBank/DDBJ databases">
        <authorList>
            <person name="Cai Z."/>
        </authorList>
    </citation>
    <scope>NUCLEOTIDE SEQUENCE [LARGE SCALE GENOMIC DNA]</scope>
    <source>
        <strain evidence="2 4">DSM 25227</strain>
    </source>
</reference>
<gene>
    <name evidence="1" type="ORF">BCF38_11341</name>
    <name evidence="2" type="ORF">SAMN05421539_11341</name>
</gene>